<dbReference type="PANTHER" id="PTHR23026:SF90">
    <property type="entry name" value="IODOTYROSINE DEIODINASE 1"/>
    <property type="match status" value="1"/>
</dbReference>
<dbReference type="EMBL" id="JAPMOS010000001">
    <property type="protein sequence ID" value="KAJ4462845.1"/>
    <property type="molecule type" value="Genomic_DNA"/>
</dbReference>
<evidence type="ECO:0000313" key="7">
    <source>
        <dbReference type="EMBL" id="KAJ4462845.1"/>
    </source>
</evidence>
<keyword evidence="2" id="KW-0285">Flavoprotein</keyword>
<dbReference type="Proteomes" id="UP001141327">
    <property type="component" value="Unassembled WGS sequence"/>
</dbReference>
<protein>
    <submittedName>
        <fullName evidence="7">Nitroreductase family protein</fullName>
    </submittedName>
</protein>
<dbReference type="InterPro" id="IPR029478">
    <property type="entry name" value="TM1586_NiRdase"/>
</dbReference>
<keyword evidence="4" id="KW-0560">Oxidoreductase</keyword>
<proteinExistence type="inferred from homology"/>
<dbReference type="InterPro" id="IPR050627">
    <property type="entry name" value="Nitroreductase/BluB"/>
</dbReference>
<feature type="region of interest" description="Disordered" evidence="5">
    <location>
        <begin position="1"/>
        <end position="35"/>
    </location>
</feature>
<evidence type="ECO:0000256" key="1">
    <source>
        <dbReference type="ARBA" id="ARBA00007118"/>
    </source>
</evidence>
<dbReference type="PANTHER" id="PTHR23026">
    <property type="entry name" value="NADPH NITROREDUCTASE"/>
    <property type="match status" value="1"/>
</dbReference>
<dbReference type="SUPFAM" id="SSF55469">
    <property type="entry name" value="FMN-dependent nitroreductase-like"/>
    <property type="match status" value="2"/>
</dbReference>
<accession>A0ABQ8UZ55</accession>
<gene>
    <name evidence="7" type="ORF">PAPYR_36</name>
</gene>
<reference evidence="7" key="1">
    <citation type="journal article" date="2022" name="bioRxiv">
        <title>Genomics of Preaxostyla Flagellates Illuminates Evolutionary Transitions and the Path Towards Mitochondrial Loss.</title>
        <authorList>
            <person name="Novak L.V.F."/>
            <person name="Treitli S.C."/>
            <person name="Pyrih J."/>
            <person name="Halakuc P."/>
            <person name="Pipaliya S.V."/>
            <person name="Vacek V."/>
            <person name="Brzon O."/>
            <person name="Soukal P."/>
            <person name="Eme L."/>
            <person name="Dacks J.B."/>
            <person name="Karnkowska A."/>
            <person name="Elias M."/>
            <person name="Hampl V."/>
        </authorList>
    </citation>
    <scope>NUCLEOTIDE SEQUENCE</scope>
    <source>
        <strain evidence="7">RCP-MX</strain>
    </source>
</reference>
<dbReference type="Gene3D" id="3.40.109.10">
    <property type="entry name" value="NADH Oxidase"/>
    <property type="match status" value="1"/>
</dbReference>
<comment type="similarity">
    <text evidence="1">Belongs to the nitroreductase family.</text>
</comment>
<dbReference type="Gene3D" id="3.40.109.30">
    <property type="entry name" value="putative nitroreductase (tm1586), domain 2"/>
    <property type="match status" value="1"/>
</dbReference>
<name>A0ABQ8UZ55_9EUKA</name>
<evidence type="ECO:0000256" key="4">
    <source>
        <dbReference type="ARBA" id="ARBA00023002"/>
    </source>
</evidence>
<feature type="domain" description="Putative nitroreductase TM1586" evidence="6">
    <location>
        <begin position="84"/>
        <end position="325"/>
    </location>
</feature>
<dbReference type="Pfam" id="PF14512">
    <property type="entry name" value="TM1586_NiRdase"/>
    <property type="match status" value="1"/>
</dbReference>
<keyword evidence="8" id="KW-1185">Reference proteome</keyword>
<evidence type="ECO:0000256" key="5">
    <source>
        <dbReference type="SAM" id="MobiDB-lite"/>
    </source>
</evidence>
<sequence length="358" mass="37558">MSDAAPSSTPPETVTTPTEPATATTTPAPAVPVPAAAPFTDEATTTPAPAVPVPAAAPFTDEATTTPAPAVPVPAAAPFTDESLVESIKQRTSWRKYEGAPLTPAERATIQSFLDDDRLMTGPFGLRVRVVLVDKDHEGKLGTYGVISGCSTFLVGKLAERGNPTDGSDFGCVFERLVLRCTQMGLGTVWLGGTFNGPEFSRAAQCAPGERVVIVSPVGHKTTKRGMMDGMMRTFAGSAKRLAWDKIFFRPAGAALAPLATPAEAGPLAVPLELARLAPSAVNRQPWRMVVHATAPATVSFWGVPDKHGFSRNDVGIAMCHFETAMAAAHLAGAWVATPPEGAVPPEKDAFHVATWRV</sequence>
<dbReference type="InterPro" id="IPR000415">
    <property type="entry name" value="Nitroreductase-like"/>
</dbReference>
<evidence type="ECO:0000259" key="6">
    <source>
        <dbReference type="Pfam" id="PF14512"/>
    </source>
</evidence>
<evidence type="ECO:0000256" key="3">
    <source>
        <dbReference type="ARBA" id="ARBA00022643"/>
    </source>
</evidence>
<evidence type="ECO:0000256" key="2">
    <source>
        <dbReference type="ARBA" id="ARBA00022630"/>
    </source>
</evidence>
<keyword evidence="3" id="KW-0288">FMN</keyword>
<comment type="caution">
    <text evidence="7">The sequence shown here is derived from an EMBL/GenBank/DDBJ whole genome shotgun (WGS) entry which is preliminary data.</text>
</comment>
<organism evidence="7 8">
    <name type="scientific">Paratrimastix pyriformis</name>
    <dbReference type="NCBI Taxonomy" id="342808"/>
    <lineage>
        <taxon>Eukaryota</taxon>
        <taxon>Metamonada</taxon>
        <taxon>Preaxostyla</taxon>
        <taxon>Paratrimastigidae</taxon>
        <taxon>Paratrimastix</taxon>
    </lineage>
</organism>
<evidence type="ECO:0000313" key="8">
    <source>
        <dbReference type="Proteomes" id="UP001141327"/>
    </source>
</evidence>